<gene>
    <name evidence="1" type="ORF">ANSO36C_21750</name>
</gene>
<protein>
    <recommendedName>
        <fullName evidence="3">DUF29 domain-containing protein</fullName>
    </recommendedName>
</protein>
<evidence type="ECO:0008006" key="3">
    <source>
        <dbReference type="Google" id="ProtNLM"/>
    </source>
</evidence>
<dbReference type="InterPro" id="IPR002636">
    <property type="entry name" value="DUF29"/>
</dbReference>
<proteinExistence type="predicted"/>
<organism evidence="1 2">
    <name type="scientific">Nostoc cf. commune SO-36</name>
    <dbReference type="NCBI Taxonomy" id="449208"/>
    <lineage>
        <taxon>Bacteria</taxon>
        <taxon>Bacillati</taxon>
        <taxon>Cyanobacteriota</taxon>
        <taxon>Cyanophyceae</taxon>
        <taxon>Nostocales</taxon>
        <taxon>Nostocaceae</taxon>
        <taxon>Nostoc</taxon>
    </lineage>
</organism>
<dbReference type="PANTHER" id="PTHR34235">
    <property type="entry name" value="SLR1203 PROTEIN-RELATED"/>
    <property type="match status" value="1"/>
</dbReference>
<evidence type="ECO:0000313" key="1">
    <source>
        <dbReference type="EMBL" id="BDI16373.1"/>
    </source>
</evidence>
<dbReference type="Gene3D" id="1.20.1220.20">
    <property type="entry name" value="Uncharcterised protein PF01724"/>
    <property type="match status" value="1"/>
</dbReference>
<evidence type="ECO:0000313" key="2">
    <source>
        <dbReference type="Proteomes" id="UP001055453"/>
    </source>
</evidence>
<dbReference type="PANTHER" id="PTHR34235:SF4">
    <property type="entry name" value="SLR0291 PROTEIN"/>
    <property type="match status" value="1"/>
</dbReference>
<dbReference type="Pfam" id="PF01724">
    <property type="entry name" value="DUF29"/>
    <property type="match status" value="1"/>
</dbReference>
<dbReference type="RefSeq" id="WP_251959537.1">
    <property type="nucleotide sequence ID" value="NZ_AP025732.1"/>
</dbReference>
<dbReference type="EMBL" id="AP025732">
    <property type="protein sequence ID" value="BDI16373.1"/>
    <property type="molecule type" value="Genomic_DNA"/>
</dbReference>
<dbReference type="Proteomes" id="UP001055453">
    <property type="component" value="Chromosome"/>
</dbReference>
<accession>A0ABN6PZA8</accession>
<name>A0ABN6PZA8_NOSCO</name>
<keyword evidence="2" id="KW-1185">Reference proteome</keyword>
<reference evidence="1" key="1">
    <citation type="submission" date="2022-04" db="EMBL/GenBank/DDBJ databases">
        <title>Complete genome sequence of a cyanobacterium, Nostoc sp. SO-36, isolated in Antarctica.</title>
        <authorList>
            <person name="Kanesaki Y."/>
            <person name="Effendi D."/>
            <person name="Sakamoto T."/>
            <person name="Ohtani S."/>
            <person name="Awai K."/>
        </authorList>
    </citation>
    <scope>NUCLEOTIDE SEQUENCE</scope>
    <source>
        <strain evidence="1">SO-36</strain>
    </source>
</reference>
<sequence>MKNLYEADFYSWTQEQANLLRHHQWNKLDLPNLIEEIESLRRKERQELRNHLSILIGHLLKWEYQPNQRSRNWLATIRVQRREIIKLLSENPSLNPYLEEALQESHQNGKDLASGETNLPLSTFPQQCLYPFEEILSDRFYPGESATDDLMD</sequence>